<reference evidence="4 5" key="1">
    <citation type="journal article" date="2019" name="Environ. Microbiol.">
        <title>Species interactions and distinct microbial communities in high Arctic permafrost affected cryosols are associated with the CH4 and CO2 gas fluxes.</title>
        <authorList>
            <person name="Altshuler I."/>
            <person name="Hamel J."/>
            <person name="Turney S."/>
            <person name="Magnuson E."/>
            <person name="Levesque R."/>
            <person name="Greer C."/>
            <person name="Whyte L.G."/>
        </authorList>
    </citation>
    <scope>NUCLEOTIDE SEQUENCE [LARGE SCALE GENOMIC DNA]</scope>
    <source>
        <strain evidence="4 5">S06.C</strain>
    </source>
</reference>
<evidence type="ECO:0000313" key="4">
    <source>
        <dbReference type="EMBL" id="TPG30249.1"/>
    </source>
</evidence>
<sequence length="236" mass="26672">MKRAHIVYCHPEPKSFVGAMAATARASLERTGWQVTISDLYAKQFNPVASVEDFGSRSNPEHLVYSLEQRHAREHGTLARDIVDELEPVLESELLVFAFPVFWFSVPAMLKGWFDRVLLSGTFYGGRRVYDRGGMAGRKAIVLTSLGGREHMFGPEAIHGDLTMGMLRHVMQGTLGYVGYEVYEPFVAFHVPYVTDDARRGLLTSLDEQITALDQRKLFQMPELGDFDEQFRPRVG</sequence>
<dbReference type="InterPro" id="IPR003680">
    <property type="entry name" value="Flavodoxin_fold"/>
</dbReference>
<proteinExistence type="inferred from homology"/>
<dbReference type="Pfam" id="PF02525">
    <property type="entry name" value="Flavodoxin_2"/>
    <property type="match status" value="1"/>
</dbReference>
<evidence type="ECO:0000256" key="1">
    <source>
        <dbReference type="ARBA" id="ARBA00006252"/>
    </source>
</evidence>
<feature type="domain" description="Flavodoxin-like fold" evidence="3">
    <location>
        <begin position="3"/>
        <end position="195"/>
    </location>
</feature>
<dbReference type="PANTHER" id="PTHR10204">
    <property type="entry name" value="NAD P H OXIDOREDUCTASE-RELATED"/>
    <property type="match status" value="1"/>
</dbReference>
<dbReference type="InterPro" id="IPR051545">
    <property type="entry name" value="NAD(P)H_dehydrogenase_qn"/>
</dbReference>
<dbReference type="Gene3D" id="3.40.50.360">
    <property type="match status" value="1"/>
</dbReference>
<comment type="similarity">
    <text evidence="1">Belongs to the NAD(P)H dehydrogenase (quinone) family.</text>
</comment>
<protein>
    <submittedName>
        <fullName evidence="4">Flavodoxin family protein</fullName>
    </submittedName>
</protein>
<evidence type="ECO:0000259" key="3">
    <source>
        <dbReference type="Pfam" id="PF02525"/>
    </source>
</evidence>
<dbReference type="Proteomes" id="UP000319212">
    <property type="component" value="Unassembled WGS sequence"/>
</dbReference>
<gene>
    <name evidence="4" type="ORF">EAH82_01765</name>
</gene>
<dbReference type="EMBL" id="RCZI01000001">
    <property type="protein sequence ID" value="TPG30249.1"/>
    <property type="molecule type" value="Genomic_DNA"/>
</dbReference>
<evidence type="ECO:0000256" key="2">
    <source>
        <dbReference type="ARBA" id="ARBA00023002"/>
    </source>
</evidence>
<comment type="caution">
    <text evidence="4">The sequence shown here is derived from an EMBL/GenBank/DDBJ whole genome shotgun (WGS) entry which is preliminary data.</text>
</comment>
<dbReference type="SUPFAM" id="SSF52218">
    <property type="entry name" value="Flavoproteins"/>
    <property type="match status" value="1"/>
</dbReference>
<name>A0A502E010_9BURK</name>
<organism evidence="4 5">
    <name type="scientific">Variovorax guangxiensis</name>
    <dbReference type="NCBI Taxonomy" id="1775474"/>
    <lineage>
        <taxon>Bacteria</taxon>
        <taxon>Pseudomonadati</taxon>
        <taxon>Pseudomonadota</taxon>
        <taxon>Betaproteobacteria</taxon>
        <taxon>Burkholderiales</taxon>
        <taxon>Comamonadaceae</taxon>
        <taxon>Variovorax</taxon>
    </lineage>
</organism>
<keyword evidence="2" id="KW-0560">Oxidoreductase</keyword>
<dbReference type="PANTHER" id="PTHR10204:SF34">
    <property type="entry name" value="NAD(P)H DEHYDROGENASE [QUINONE] 1 ISOFORM 1"/>
    <property type="match status" value="1"/>
</dbReference>
<accession>A0A502E010</accession>
<dbReference type="GO" id="GO:0005829">
    <property type="term" value="C:cytosol"/>
    <property type="evidence" value="ECO:0007669"/>
    <property type="project" value="TreeGrafter"/>
</dbReference>
<dbReference type="AlphaFoldDB" id="A0A502E010"/>
<evidence type="ECO:0000313" key="5">
    <source>
        <dbReference type="Proteomes" id="UP000319212"/>
    </source>
</evidence>
<dbReference type="RefSeq" id="WP_140838135.1">
    <property type="nucleotide sequence ID" value="NZ_RCZI01000001.1"/>
</dbReference>
<dbReference type="InterPro" id="IPR029039">
    <property type="entry name" value="Flavoprotein-like_sf"/>
</dbReference>
<dbReference type="GO" id="GO:0003955">
    <property type="term" value="F:NAD(P)H dehydrogenase (quinone) activity"/>
    <property type="evidence" value="ECO:0007669"/>
    <property type="project" value="TreeGrafter"/>
</dbReference>
<dbReference type="OrthoDB" id="9798454at2"/>